<sequence length="125" mass="14060">MEHSFWKFCRLAAVNTFTATGRSSREPPYTAPRIKRVTVETTSGTGGLGGFWPPRLWMLCLALVTVEAGRSGFKKMERGILTFPNIILKTSSVPVWTCCRRSRHKGRAANRERHVGTNLQQLQVV</sequence>
<name>A0A4Z2HDA9_9TELE</name>
<comment type="caution">
    <text evidence="1">The sequence shown here is derived from an EMBL/GenBank/DDBJ whole genome shotgun (WGS) entry which is preliminary data.</text>
</comment>
<keyword evidence="2" id="KW-1185">Reference proteome</keyword>
<proteinExistence type="predicted"/>
<dbReference type="Proteomes" id="UP000314294">
    <property type="component" value="Unassembled WGS sequence"/>
</dbReference>
<gene>
    <name evidence="1" type="ORF">EYF80_026124</name>
</gene>
<dbReference type="EMBL" id="SRLO01000268">
    <property type="protein sequence ID" value="TNN63706.1"/>
    <property type="molecule type" value="Genomic_DNA"/>
</dbReference>
<reference evidence="1 2" key="1">
    <citation type="submission" date="2019-03" db="EMBL/GenBank/DDBJ databases">
        <title>First draft genome of Liparis tanakae, snailfish: a comprehensive survey of snailfish specific genes.</title>
        <authorList>
            <person name="Kim W."/>
            <person name="Song I."/>
            <person name="Jeong J.-H."/>
            <person name="Kim D."/>
            <person name="Kim S."/>
            <person name="Ryu S."/>
            <person name="Song J.Y."/>
            <person name="Lee S.K."/>
        </authorList>
    </citation>
    <scope>NUCLEOTIDE SEQUENCE [LARGE SCALE GENOMIC DNA]</scope>
    <source>
        <tissue evidence="1">Muscle</tissue>
    </source>
</reference>
<evidence type="ECO:0000313" key="1">
    <source>
        <dbReference type="EMBL" id="TNN63706.1"/>
    </source>
</evidence>
<evidence type="ECO:0000313" key="2">
    <source>
        <dbReference type="Proteomes" id="UP000314294"/>
    </source>
</evidence>
<dbReference type="AlphaFoldDB" id="A0A4Z2HDA9"/>
<accession>A0A4Z2HDA9</accession>
<protein>
    <submittedName>
        <fullName evidence="1">Uncharacterized protein</fullName>
    </submittedName>
</protein>
<organism evidence="1 2">
    <name type="scientific">Liparis tanakae</name>
    <name type="common">Tanaka's snailfish</name>
    <dbReference type="NCBI Taxonomy" id="230148"/>
    <lineage>
        <taxon>Eukaryota</taxon>
        <taxon>Metazoa</taxon>
        <taxon>Chordata</taxon>
        <taxon>Craniata</taxon>
        <taxon>Vertebrata</taxon>
        <taxon>Euteleostomi</taxon>
        <taxon>Actinopterygii</taxon>
        <taxon>Neopterygii</taxon>
        <taxon>Teleostei</taxon>
        <taxon>Neoteleostei</taxon>
        <taxon>Acanthomorphata</taxon>
        <taxon>Eupercaria</taxon>
        <taxon>Perciformes</taxon>
        <taxon>Cottioidei</taxon>
        <taxon>Cottales</taxon>
        <taxon>Liparidae</taxon>
        <taxon>Liparis</taxon>
    </lineage>
</organism>